<evidence type="ECO:0000313" key="2">
    <source>
        <dbReference type="EMBL" id="KAG0278410.1"/>
    </source>
</evidence>
<sequence>MVSFRNLFISENQRQVEAEARNIGLAHSIRDLITGSNHEIHVDSYQKKKAVKALQKAKPAEVNDLINILKAMPDPSVVEFKEVHSREASRHHPTPTPAPAPAPAPTPVESKEPKELQPTAPSPPPASLISGSTVEEPSIMTTTTTVTTITMTAEEVKKAAAEAELAEAAEVEAKAAAVAEAEKAKAVESDAGTGPETEKAAASSEIAQEKKDKGNAATTTTVASKNIGTVTSSTTVADRKATADKTTLVSTLNSIKQQIVALTKTPPINVISAYTYWWGYEIYVPHKCMNKLQRVTNTSQIFFGFLSGAVAGMPGLAALVPLSRIISAWVGFQWAIIHAEDLGKGVVLSATWVLPVALAPRPWDHPGTE</sequence>
<feature type="region of interest" description="Disordered" evidence="1">
    <location>
        <begin position="186"/>
        <end position="218"/>
    </location>
</feature>
<comment type="caution">
    <text evidence="2">The sequence shown here is derived from an EMBL/GenBank/DDBJ whole genome shotgun (WGS) entry which is preliminary data.</text>
</comment>
<dbReference type="Proteomes" id="UP001194580">
    <property type="component" value="Unassembled WGS sequence"/>
</dbReference>
<feature type="compositionally biased region" description="Pro residues" evidence="1">
    <location>
        <begin position="94"/>
        <end position="106"/>
    </location>
</feature>
<protein>
    <submittedName>
        <fullName evidence="2">Uncharacterized protein</fullName>
    </submittedName>
</protein>
<organism evidence="2 3">
    <name type="scientific">Linnemannia exigua</name>
    <dbReference type="NCBI Taxonomy" id="604196"/>
    <lineage>
        <taxon>Eukaryota</taxon>
        <taxon>Fungi</taxon>
        <taxon>Fungi incertae sedis</taxon>
        <taxon>Mucoromycota</taxon>
        <taxon>Mortierellomycotina</taxon>
        <taxon>Mortierellomycetes</taxon>
        <taxon>Mortierellales</taxon>
        <taxon>Mortierellaceae</taxon>
        <taxon>Linnemannia</taxon>
    </lineage>
</organism>
<dbReference type="AlphaFoldDB" id="A0AAD4DJA8"/>
<dbReference type="EMBL" id="JAAAIL010000198">
    <property type="protein sequence ID" value="KAG0278410.1"/>
    <property type="molecule type" value="Genomic_DNA"/>
</dbReference>
<gene>
    <name evidence="2" type="ORF">BGZ95_004067</name>
</gene>
<reference evidence="2" key="1">
    <citation type="journal article" date="2020" name="Fungal Divers.">
        <title>Resolving the Mortierellaceae phylogeny through synthesis of multi-gene phylogenetics and phylogenomics.</title>
        <authorList>
            <person name="Vandepol N."/>
            <person name="Liber J."/>
            <person name="Desiro A."/>
            <person name="Na H."/>
            <person name="Kennedy M."/>
            <person name="Barry K."/>
            <person name="Grigoriev I.V."/>
            <person name="Miller A.N."/>
            <person name="O'Donnell K."/>
            <person name="Stajich J.E."/>
            <person name="Bonito G."/>
        </authorList>
    </citation>
    <scope>NUCLEOTIDE SEQUENCE</scope>
    <source>
        <strain evidence="2">NRRL 28262</strain>
    </source>
</reference>
<evidence type="ECO:0000313" key="3">
    <source>
        <dbReference type="Proteomes" id="UP001194580"/>
    </source>
</evidence>
<evidence type="ECO:0000256" key="1">
    <source>
        <dbReference type="SAM" id="MobiDB-lite"/>
    </source>
</evidence>
<proteinExistence type="predicted"/>
<accession>A0AAD4DJA8</accession>
<feature type="region of interest" description="Disordered" evidence="1">
    <location>
        <begin position="82"/>
        <end position="139"/>
    </location>
</feature>
<name>A0AAD4DJA8_9FUNG</name>
<keyword evidence="3" id="KW-1185">Reference proteome</keyword>